<feature type="transmembrane region" description="Helical" evidence="6">
    <location>
        <begin position="276"/>
        <end position="296"/>
    </location>
</feature>
<feature type="transmembrane region" description="Helical" evidence="6">
    <location>
        <begin position="160"/>
        <end position="180"/>
    </location>
</feature>
<dbReference type="KEGG" id="wbr:yb1688"/>
<evidence type="ECO:0000256" key="3">
    <source>
        <dbReference type="ARBA" id="ARBA00022692"/>
    </source>
</evidence>
<comment type="subcellular location">
    <subcellularLocation>
        <location evidence="1">Membrane</location>
        <topology evidence="1">Multi-pass membrane protein</topology>
    </subcellularLocation>
</comment>
<dbReference type="EMBL" id="BA000021">
    <property type="protein sequence ID" value="BAC24172.1"/>
    <property type="molecule type" value="Genomic_DNA"/>
</dbReference>
<evidence type="ECO:0000256" key="4">
    <source>
        <dbReference type="ARBA" id="ARBA00022989"/>
    </source>
</evidence>
<gene>
    <name evidence="7" type="primary">yb1688</name>
</gene>
<feature type="transmembrane region" description="Helical" evidence="6">
    <location>
        <begin position="67"/>
        <end position="90"/>
    </location>
</feature>
<dbReference type="Proteomes" id="UP000000562">
    <property type="component" value="Chromosome"/>
</dbReference>
<evidence type="ECO:0000313" key="8">
    <source>
        <dbReference type="Proteomes" id="UP000000562"/>
    </source>
</evidence>
<comment type="similarity">
    <text evidence="2">Belongs to the autoinducer-2 exporter (AI-2E) (TC 2.A.86) family.</text>
</comment>
<organism evidence="7 8">
    <name type="scientific">Wigglesworthia glossinidia brevipalpis</name>
    <dbReference type="NCBI Taxonomy" id="36870"/>
    <lineage>
        <taxon>Bacteria</taxon>
        <taxon>Pseudomonadati</taxon>
        <taxon>Pseudomonadota</taxon>
        <taxon>Gammaproteobacteria</taxon>
        <taxon>Enterobacterales</taxon>
        <taxon>Erwiniaceae</taxon>
        <taxon>Wigglesworthia</taxon>
    </lineage>
</organism>
<evidence type="ECO:0000256" key="5">
    <source>
        <dbReference type="ARBA" id="ARBA00023136"/>
    </source>
</evidence>
<feature type="transmembrane region" description="Helical" evidence="6">
    <location>
        <begin position="308"/>
        <end position="336"/>
    </location>
</feature>
<dbReference type="eggNOG" id="COG0628">
    <property type="taxonomic scope" value="Bacteria"/>
</dbReference>
<feature type="transmembrane region" description="Helical" evidence="6">
    <location>
        <begin position="215"/>
        <end position="237"/>
    </location>
</feature>
<dbReference type="HOGENOM" id="CLU_041771_1_1_6"/>
<evidence type="ECO:0000256" key="6">
    <source>
        <dbReference type="SAM" id="Phobius"/>
    </source>
</evidence>
<evidence type="ECO:0000256" key="1">
    <source>
        <dbReference type="ARBA" id="ARBA00004141"/>
    </source>
</evidence>
<keyword evidence="5 6" id="KW-0472">Membrane</keyword>
<dbReference type="AlphaFoldDB" id="Q8D3H5"/>
<dbReference type="STRING" id="36870.gene:10368504"/>
<evidence type="ECO:0000256" key="2">
    <source>
        <dbReference type="ARBA" id="ARBA00009773"/>
    </source>
</evidence>
<dbReference type="GO" id="GO:0016020">
    <property type="term" value="C:membrane"/>
    <property type="evidence" value="ECO:0007669"/>
    <property type="project" value="UniProtKB-SubCell"/>
</dbReference>
<reference evidence="7 8" key="1">
    <citation type="journal article" date="2002" name="Nat. Genet.">
        <title>Genome sequence of the endocellular obligate symbiont of tsetse flies, Wigglesworthia glossinidia.</title>
        <authorList>
            <person name="Akman L."/>
            <person name="Yamashita A."/>
            <person name="Watanabe H."/>
            <person name="Oshima K."/>
            <person name="Shiba T."/>
            <person name="Hattori M."/>
            <person name="Aksoy S."/>
        </authorList>
    </citation>
    <scope>NUCLEOTIDE SEQUENCE [LARGE SCALE GENOMIC DNA]</scope>
</reference>
<feature type="transmembrane region" description="Helical" evidence="6">
    <location>
        <begin position="244"/>
        <end position="270"/>
    </location>
</feature>
<evidence type="ECO:0000313" key="7">
    <source>
        <dbReference type="EMBL" id="BAC24172.1"/>
    </source>
</evidence>
<sequence>MNFNTIFSSSFKIITNLIFIFFVLYGCFLILNPFIISFIWASIIVISTWPLFIRIKKFLYNSYFLSILLMEMLLICFFIFPVFIVSTSFFKNFSKMISLIITFDQYIFSNLLLIKKIPIIGNKLFNTINILIYEKNLSLYEKLEPYITHITKIILSNLTLIWNLFFNCLLTVLFSIFLYFKGNYINKFIKIFIYYIDDIKGKELVVLAEKSIRSVFVSVILASIIQTILSSIGLFISNVPFKSILIILIFIFCITQLGIFPIFIPIILWFYYKENYIFSTILFVWSCLVFALDNILKQILIKSIGIKLHNLLIIFGILGGFLSFGMIGIFIGPTILTISWNLLRNLTFNYKIKKIN</sequence>
<feature type="transmembrane region" description="Helical" evidence="6">
    <location>
        <begin position="37"/>
        <end position="55"/>
    </location>
</feature>
<dbReference type="InterPro" id="IPR002549">
    <property type="entry name" value="AI-2E-like"/>
</dbReference>
<protein>
    <submittedName>
        <fullName evidence="7">Yb1688 protein</fullName>
    </submittedName>
</protein>
<keyword evidence="3 6" id="KW-0812">Transmembrane</keyword>
<name>Q8D3H5_WIGBR</name>
<dbReference type="Pfam" id="PF01594">
    <property type="entry name" value="AI-2E_transport"/>
    <property type="match status" value="1"/>
</dbReference>
<feature type="transmembrane region" description="Helical" evidence="6">
    <location>
        <begin position="12"/>
        <end position="31"/>
    </location>
</feature>
<keyword evidence="4 6" id="KW-1133">Transmembrane helix</keyword>
<proteinExistence type="inferred from homology"/>
<keyword evidence="8" id="KW-1185">Reference proteome</keyword>
<dbReference type="OrthoDB" id="5298283at2"/>
<accession>Q8D3H5</accession>